<dbReference type="Pfam" id="PF18035">
    <property type="entry name" value="Bap31_Bap29_C"/>
    <property type="match status" value="1"/>
</dbReference>
<dbReference type="InterPro" id="IPR041672">
    <property type="entry name" value="Bap31/Bap29_C"/>
</dbReference>
<evidence type="ECO:0000313" key="16">
    <source>
        <dbReference type="Proteomes" id="UP000008866"/>
    </source>
</evidence>
<keyword evidence="4" id="KW-0812">Transmembrane</keyword>
<dbReference type="EMBL" id="ABSU01000023">
    <property type="protein sequence ID" value="EFE31276.1"/>
    <property type="molecule type" value="Genomic_DNA"/>
</dbReference>
<dbReference type="GO" id="GO:0006886">
    <property type="term" value="P:intracellular protein transport"/>
    <property type="evidence" value="ECO:0007669"/>
    <property type="project" value="UniProtKB-UniRule"/>
</dbReference>
<dbReference type="Gene3D" id="1.20.5.110">
    <property type="match status" value="1"/>
</dbReference>
<keyword evidence="3 11" id="KW-0813">Transport</keyword>
<keyword evidence="7 11" id="KW-0653">Protein transport</keyword>
<evidence type="ECO:0000256" key="2">
    <source>
        <dbReference type="ARBA" id="ARBA00007956"/>
    </source>
</evidence>
<evidence type="ECO:0000259" key="13">
    <source>
        <dbReference type="Pfam" id="PF05529"/>
    </source>
</evidence>
<evidence type="ECO:0000259" key="14">
    <source>
        <dbReference type="Pfam" id="PF18035"/>
    </source>
</evidence>
<keyword evidence="6 11" id="KW-0931">ER-Golgi transport</keyword>
<dbReference type="PANTHER" id="PTHR12701:SF20">
    <property type="entry name" value="ENDOPLASMIC RETICULUM TRANSMEMBRANE PROTEIN"/>
    <property type="match status" value="1"/>
</dbReference>
<keyword evidence="8" id="KW-1133">Transmembrane helix</keyword>
<dbReference type="eggNOG" id="KOG1962">
    <property type="taxonomic scope" value="Eukaryota"/>
</dbReference>
<evidence type="ECO:0000256" key="8">
    <source>
        <dbReference type="ARBA" id="ARBA00022989"/>
    </source>
</evidence>
<evidence type="ECO:0000256" key="12">
    <source>
        <dbReference type="SAM" id="MobiDB-lite"/>
    </source>
</evidence>
<evidence type="ECO:0000256" key="4">
    <source>
        <dbReference type="ARBA" id="ARBA00022692"/>
    </source>
</evidence>
<comment type="function">
    <text evidence="11">May play a role in anterograde transport of membrane proteins from the endoplasmic reticulum to the Golgi.</text>
</comment>
<feature type="domain" description="BAP29/BAP31 transmembrane" evidence="13">
    <location>
        <begin position="139"/>
        <end position="234"/>
    </location>
</feature>
<accession>D4B0C4</accession>
<dbReference type="RefSeq" id="XP_003011916.1">
    <property type="nucleotide sequence ID" value="XM_003011870.1"/>
</dbReference>
<dbReference type="AlphaFoldDB" id="D4B0C4"/>
<feature type="region of interest" description="Disordered" evidence="12">
    <location>
        <begin position="284"/>
        <end position="307"/>
    </location>
</feature>
<feature type="domain" description="Bap31/Bap29 cytoplasmic coiled-coil" evidence="14">
    <location>
        <begin position="257"/>
        <end position="306"/>
    </location>
</feature>
<dbReference type="GO" id="GO:0005789">
    <property type="term" value="C:endoplasmic reticulum membrane"/>
    <property type="evidence" value="ECO:0007669"/>
    <property type="project" value="UniProtKB-SubCell"/>
</dbReference>
<dbReference type="GeneID" id="9526471"/>
<evidence type="ECO:0000313" key="15">
    <source>
        <dbReference type="EMBL" id="EFE31276.1"/>
    </source>
</evidence>
<organism evidence="15 16">
    <name type="scientific">Arthroderma benhamiae (strain ATCC MYA-4681 / CBS 112371)</name>
    <name type="common">Trichophyton mentagrophytes</name>
    <dbReference type="NCBI Taxonomy" id="663331"/>
    <lineage>
        <taxon>Eukaryota</taxon>
        <taxon>Fungi</taxon>
        <taxon>Dikarya</taxon>
        <taxon>Ascomycota</taxon>
        <taxon>Pezizomycotina</taxon>
        <taxon>Eurotiomycetes</taxon>
        <taxon>Eurotiomycetidae</taxon>
        <taxon>Onygenales</taxon>
        <taxon>Arthrodermataceae</taxon>
        <taxon>Trichophyton</taxon>
    </lineage>
</organism>
<keyword evidence="5 11" id="KW-0256">Endoplasmic reticulum</keyword>
<dbReference type="HOGENOM" id="CLU_906054_0_0_1"/>
<evidence type="ECO:0000256" key="11">
    <source>
        <dbReference type="RuleBase" id="RU367026"/>
    </source>
</evidence>
<dbReference type="Pfam" id="PF05529">
    <property type="entry name" value="Bap31"/>
    <property type="match status" value="1"/>
</dbReference>
<dbReference type="Proteomes" id="UP000008866">
    <property type="component" value="Unassembled WGS sequence"/>
</dbReference>
<keyword evidence="10" id="KW-0472">Membrane</keyword>
<name>D4B0C4_ARTBC</name>
<reference evidence="16" key="1">
    <citation type="journal article" date="2011" name="Genome Biol.">
        <title>Comparative and functional genomics provide insights into the pathogenicity of dermatophytic fungi.</title>
        <authorList>
            <person name="Burmester A."/>
            <person name="Shelest E."/>
            <person name="Gloeckner G."/>
            <person name="Heddergott C."/>
            <person name="Schindler S."/>
            <person name="Staib P."/>
            <person name="Heidel A."/>
            <person name="Felder M."/>
            <person name="Petzold A."/>
            <person name="Szafranski K."/>
            <person name="Feuermann M."/>
            <person name="Pedruzzi I."/>
            <person name="Priebe S."/>
            <person name="Groth M."/>
            <person name="Winkler R."/>
            <person name="Li W."/>
            <person name="Kniemeyer O."/>
            <person name="Schroeckh V."/>
            <person name="Hertweck C."/>
            <person name="Hube B."/>
            <person name="White T.C."/>
            <person name="Platzer M."/>
            <person name="Guthke R."/>
            <person name="Heitman J."/>
            <person name="Woestemeyer J."/>
            <person name="Zipfel P.F."/>
            <person name="Monod M."/>
            <person name="Brakhage A.A."/>
        </authorList>
    </citation>
    <scope>NUCLEOTIDE SEQUENCE [LARGE SCALE GENOMIC DNA]</scope>
    <source>
        <strain evidence="16">ATCC MYA-4681 / CBS 112371</strain>
    </source>
</reference>
<evidence type="ECO:0000256" key="1">
    <source>
        <dbReference type="ARBA" id="ARBA00004477"/>
    </source>
</evidence>
<evidence type="ECO:0000256" key="7">
    <source>
        <dbReference type="ARBA" id="ARBA00022927"/>
    </source>
</evidence>
<dbReference type="InterPro" id="IPR008417">
    <property type="entry name" value="BAP29/BAP31"/>
</dbReference>
<dbReference type="KEGG" id="abe:ARB_01898"/>
<keyword evidence="16" id="KW-1185">Reference proteome</keyword>
<comment type="caution">
    <text evidence="15">The sequence shown here is derived from an EMBL/GenBank/DDBJ whole genome shotgun (WGS) entry which is preliminary data.</text>
</comment>
<evidence type="ECO:0000256" key="6">
    <source>
        <dbReference type="ARBA" id="ARBA00022892"/>
    </source>
</evidence>
<dbReference type="PANTHER" id="PTHR12701">
    <property type="entry name" value="BCR-ASSOCIATED PROTEIN, BAP"/>
    <property type="match status" value="1"/>
</dbReference>
<evidence type="ECO:0000256" key="10">
    <source>
        <dbReference type="ARBA" id="ARBA00023136"/>
    </source>
</evidence>
<dbReference type="GO" id="GO:0006888">
    <property type="term" value="P:endoplasmic reticulum to Golgi vesicle-mediated transport"/>
    <property type="evidence" value="ECO:0007669"/>
    <property type="project" value="UniProtKB-UniRule"/>
</dbReference>
<comment type="similarity">
    <text evidence="2 11">Belongs to the BCAP29/BCAP31 family.</text>
</comment>
<protein>
    <recommendedName>
        <fullName evidence="11">Endoplasmic reticulum transmembrane protein</fullName>
    </recommendedName>
</protein>
<sequence length="307" mass="34841">MPREVVREEVDFFVFTSSASSSSLSHLDFYAASSSKIIDVVVFARFGPKLGNERYIKEEEEEDRYREEDDGQADAIMTLYFTLVRMPTYGKRAASSANNCTGVCPPGDGDGHLRRPDSPSALYRQAEALHLHIRESHRRQAAVWNEVPQITFIFILILFIDSVNRVYRVQIELTGFDAANTGHAIGTERMEVQARKFYSQRNMYLCGFTLFLSLILNRTYTMILDILRLEDKVKMYEGDKRAGGKDSAKLAAAGDMGEIGRLKKELKARENDIEALKKQSEGLSREYNKLGDEVSAQNKDNTPKKDR</sequence>
<dbReference type="InterPro" id="IPR040463">
    <property type="entry name" value="BAP29/BAP31_N"/>
</dbReference>
<dbReference type="GO" id="GO:0070973">
    <property type="term" value="P:protein localization to endoplasmic reticulum exit site"/>
    <property type="evidence" value="ECO:0007669"/>
    <property type="project" value="UniProtKB-UniRule"/>
</dbReference>
<proteinExistence type="inferred from homology"/>
<comment type="subcellular location">
    <subcellularLocation>
        <location evidence="1 11">Endoplasmic reticulum membrane</location>
        <topology evidence="1 11">Multi-pass membrane protein</topology>
    </subcellularLocation>
</comment>
<gene>
    <name evidence="15" type="ORF">ARB_01898</name>
</gene>
<dbReference type="STRING" id="663331.D4B0C4"/>
<keyword evidence="9" id="KW-0175">Coiled coil</keyword>
<evidence type="ECO:0000256" key="5">
    <source>
        <dbReference type="ARBA" id="ARBA00022824"/>
    </source>
</evidence>
<evidence type="ECO:0000256" key="3">
    <source>
        <dbReference type="ARBA" id="ARBA00022448"/>
    </source>
</evidence>
<evidence type="ECO:0000256" key="9">
    <source>
        <dbReference type="ARBA" id="ARBA00023054"/>
    </source>
</evidence>